<keyword evidence="5" id="KW-0472">Membrane</keyword>
<feature type="transmembrane region" description="Helical" evidence="5">
    <location>
        <begin position="181"/>
        <end position="200"/>
    </location>
</feature>
<dbReference type="SMART" id="SM00387">
    <property type="entry name" value="HATPase_c"/>
    <property type="match status" value="1"/>
</dbReference>
<keyword evidence="5" id="KW-1133">Transmembrane helix</keyword>
<dbReference type="InterPro" id="IPR050482">
    <property type="entry name" value="Sensor_HK_TwoCompSys"/>
</dbReference>
<feature type="transmembrane region" description="Helical" evidence="5">
    <location>
        <begin position="207"/>
        <end position="226"/>
    </location>
</feature>
<feature type="coiled-coil region" evidence="4">
    <location>
        <begin position="370"/>
        <end position="404"/>
    </location>
</feature>
<dbReference type="STRING" id="595536.GCA_000178815_01526"/>
<evidence type="ECO:0000256" key="4">
    <source>
        <dbReference type="SAM" id="Coils"/>
    </source>
</evidence>
<keyword evidence="1" id="KW-0808">Transferase</keyword>
<evidence type="ECO:0000256" key="5">
    <source>
        <dbReference type="SAM" id="Phobius"/>
    </source>
</evidence>
<feature type="transmembrane region" description="Helical" evidence="5">
    <location>
        <begin position="319"/>
        <end position="336"/>
    </location>
</feature>
<gene>
    <name evidence="7" type="ORF">CQW49_18275</name>
</gene>
<dbReference type="PANTHER" id="PTHR24421">
    <property type="entry name" value="NITRATE/NITRITE SENSOR PROTEIN NARX-RELATED"/>
    <property type="match status" value="1"/>
</dbReference>
<dbReference type="EMBL" id="CP023737">
    <property type="protein sequence ID" value="ATQ69613.1"/>
    <property type="molecule type" value="Genomic_DNA"/>
</dbReference>
<dbReference type="KEGG" id="mtw:CQW49_18275"/>
<dbReference type="CDD" id="cd16917">
    <property type="entry name" value="HATPase_UhpB-NarQ-NarX-like"/>
    <property type="match status" value="1"/>
</dbReference>
<proteinExistence type="predicted"/>
<accession>A0A2D2D3P2</accession>
<dbReference type="InterPro" id="IPR036890">
    <property type="entry name" value="HATPase_C_sf"/>
</dbReference>
<keyword evidence="3" id="KW-0902">Two-component regulatory system</keyword>
<keyword evidence="5" id="KW-0812">Transmembrane</keyword>
<evidence type="ECO:0000313" key="8">
    <source>
        <dbReference type="Proteomes" id="UP000230709"/>
    </source>
</evidence>
<dbReference type="Proteomes" id="UP000230709">
    <property type="component" value="Chromosome"/>
</dbReference>
<feature type="domain" description="Histidine kinase/HSP90-like ATPase" evidence="6">
    <location>
        <begin position="513"/>
        <end position="604"/>
    </location>
</feature>
<name>A0A2D2D3P2_METT3</name>
<keyword evidence="8" id="KW-1185">Reference proteome</keyword>
<dbReference type="PANTHER" id="PTHR24421:SF58">
    <property type="entry name" value="SIGNAL TRANSDUCTION HISTIDINE-PROTEIN KINASE_PHOSPHATASE UHPB"/>
    <property type="match status" value="1"/>
</dbReference>
<keyword evidence="4" id="KW-0175">Coiled coil</keyword>
<dbReference type="SUPFAM" id="SSF55874">
    <property type="entry name" value="ATPase domain of HSP90 chaperone/DNA topoisomerase II/histidine kinase"/>
    <property type="match status" value="1"/>
</dbReference>
<feature type="transmembrane region" description="Helical" evidence="5">
    <location>
        <begin position="292"/>
        <end position="312"/>
    </location>
</feature>
<dbReference type="GO" id="GO:0016301">
    <property type="term" value="F:kinase activity"/>
    <property type="evidence" value="ECO:0007669"/>
    <property type="project" value="UniProtKB-KW"/>
</dbReference>
<dbReference type="RefSeq" id="WP_003613754.1">
    <property type="nucleotide sequence ID" value="NZ_ADVE02000001.1"/>
</dbReference>
<feature type="transmembrane region" description="Helical" evidence="5">
    <location>
        <begin position="238"/>
        <end position="258"/>
    </location>
</feature>
<protein>
    <submittedName>
        <fullName evidence="7">Two-component sensor histidine kinase</fullName>
    </submittedName>
</protein>
<dbReference type="Gene3D" id="3.30.565.10">
    <property type="entry name" value="Histidine kinase-like ATPase, C-terminal domain"/>
    <property type="match status" value="1"/>
</dbReference>
<feature type="transmembrane region" description="Helical" evidence="5">
    <location>
        <begin position="265"/>
        <end position="286"/>
    </location>
</feature>
<evidence type="ECO:0000256" key="1">
    <source>
        <dbReference type="ARBA" id="ARBA00022679"/>
    </source>
</evidence>
<evidence type="ECO:0000256" key="3">
    <source>
        <dbReference type="ARBA" id="ARBA00023012"/>
    </source>
</evidence>
<organism evidence="7 8">
    <name type="scientific">Methylosinus trichosporium (strain ATCC 35070 / NCIMB 11131 / UNIQEM 75 / OB3b)</name>
    <dbReference type="NCBI Taxonomy" id="595536"/>
    <lineage>
        <taxon>Bacteria</taxon>
        <taxon>Pseudomonadati</taxon>
        <taxon>Pseudomonadota</taxon>
        <taxon>Alphaproteobacteria</taxon>
        <taxon>Hyphomicrobiales</taxon>
        <taxon>Methylocystaceae</taxon>
        <taxon>Methylosinus</taxon>
    </lineage>
</organism>
<feature type="transmembrane region" description="Helical" evidence="5">
    <location>
        <begin position="356"/>
        <end position="374"/>
    </location>
</feature>
<dbReference type="GO" id="GO:0000160">
    <property type="term" value="P:phosphorelay signal transduction system"/>
    <property type="evidence" value="ECO:0007669"/>
    <property type="project" value="UniProtKB-KW"/>
</dbReference>
<evidence type="ECO:0000256" key="2">
    <source>
        <dbReference type="ARBA" id="ARBA00022777"/>
    </source>
</evidence>
<evidence type="ECO:0000259" key="6">
    <source>
        <dbReference type="SMART" id="SM00387"/>
    </source>
</evidence>
<evidence type="ECO:0000313" key="7">
    <source>
        <dbReference type="EMBL" id="ATQ69613.1"/>
    </source>
</evidence>
<dbReference type="Pfam" id="PF02518">
    <property type="entry name" value="HATPase_c"/>
    <property type="match status" value="1"/>
</dbReference>
<dbReference type="Gene3D" id="1.20.5.1930">
    <property type="match status" value="1"/>
</dbReference>
<reference evidence="8" key="1">
    <citation type="submission" date="2017-10" db="EMBL/GenBank/DDBJ databases">
        <title>Completed PacBio SMRT sequence of Methylosinus trichosporium OB3b reveals presence of a third large plasmid.</title>
        <authorList>
            <person name="Charles T.C."/>
            <person name="Lynch M.D.J."/>
            <person name="Heil J.R."/>
            <person name="Cheng J."/>
        </authorList>
    </citation>
    <scope>NUCLEOTIDE SEQUENCE [LARGE SCALE GENOMIC DNA]</scope>
    <source>
        <strain evidence="8">OB3b</strain>
    </source>
</reference>
<dbReference type="AlphaFoldDB" id="A0A2D2D3P2"/>
<dbReference type="InterPro" id="IPR003594">
    <property type="entry name" value="HATPase_dom"/>
</dbReference>
<keyword evidence="2 7" id="KW-0418">Kinase</keyword>
<sequence length="609" mass="65295">MRRLHRLGGAILAVVAMGAAIAGSFAILPEPADAIVVDRAVLQLESGSVRDIRLPPSAAERRLASAQRAAYLLRVELASPPGESLFLLIPPTGQDFTLSLNGEPIYDSDLRRIWADPIMRGSLLVRLPRSLLRAGSNELIFAFEKSRTIIPARMGRVFVGGGSALAPTFKLRNLIETHLKVAALAAQTLFAIGILIAYLYRPRDRLFAWLAAAALLTLIVSTGLIVELESAHSFIRPHIIALLPATGLATIGVALGLIGRRPPCALAAAAAAIPVVLSSALIVGAISKEAVASVSMALNLAAVAVASGVLAWGALRRQSADAGLLLAPVFVLAWFQTRDAGMLLGFFDGEIVIAPYARPLVLAALLVILMRSLALSLDKLDRANEHLNARLEEREAELAALHLEERREAARLVREEERQRLTRDLHDGISGHLISIIAMAERSPADARFIEQLAREALDDLRLVINSLDLEDHELPLALATLRERLAPRLARIGVDLCWSNDGLAEVSGVTPGNALMILRIVQEAVTNAIKHGPARRIVIRAGRAPVDGAVITIENDGRPFAVGASGGWGVENMRQRARRLGGDLEICAFDAGTRVTITLPSRLPDLNG</sequence>